<name>A0A7K1LE53_9ACTN</name>
<reference evidence="2 3" key="1">
    <citation type="submission" date="2019-11" db="EMBL/GenBank/DDBJ databases">
        <authorList>
            <person name="Cao P."/>
        </authorList>
    </citation>
    <scope>NUCLEOTIDE SEQUENCE [LARGE SCALE GENOMIC DNA]</scope>
    <source>
        <strain evidence="2 3">NEAU-AAG5</strain>
    </source>
</reference>
<proteinExistence type="predicted"/>
<comment type="caution">
    <text evidence="2">The sequence shown here is derived from an EMBL/GenBank/DDBJ whole genome shotgun (WGS) entry which is preliminary data.</text>
</comment>
<dbReference type="RefSeq" id="WP_156222340.1">
    <property type="nucleotide sequence ID" value="NZ_WOFH01000022.1"/>
</dbReference>
<evidence type="ECO:0000313" key="2">
    <source>
        <dbReference type="EMBL" id="MUN42546.1"/>
    </source>
</evidence>
<dbReference type="Proteomes" id="UP000432015">
    <property type="component" value="Unassembled WGS sequence"/>
</dbReference>
<evidence type="ECO:0000313" key="3">
    <source>
        <dbReference type="Proteomes" id="UP000432015"/>
    </source>
</evidence>
<dbReference type="AlphaFoldDB" id="A0A7K1LE53"/>
<accession>A0A7K1LE53</accession>
<feature type="region of interest" description="Disordered" evidence="1">
    <location>
        <begin position="86"/>
        <end position="105"/>
    </location>
</feature>
<dbReference type="EMBL" id="WOFH01000022">
    <property type="protein sequence ID" value="MUN42546.1"/>
    <property type="molecule type" value="Genomic_DNA"/>
</dbReference>
<gene>
    <name evidence="2" type="ORF">GNZ18_39045</name>
</gene>
<evidence type="ECO:0000256" key="1">
    <source>
        <dbReference type="SAM" id="MobiDB-lite"/>
    </source>
</evidence>
<feature type="compositionally biased region" description="Low complexity" evidence="1">
    <location>
        <begin position="96"/>
        <end position="105"/>
    </location>
</feature>
<sequence>MVSPFAPPIACEDAQMFVNAAITSTGQREFHHDEGDQRLSPDLLRGSWGRGAAVLDGDGISTLADPRAAATRAEEEWAGFYDEVMARGDPARRGRAPSSSSTGSR</sequence>
<keyword evidence="3" id="KW-1185">Reference proteome</keyword>
<organism evidence="2 3">
    <name type="scientific">Actinomadura litoris</name>
    <dbReference type="NCBI Taxonomy" id="2678616"/>
    <lineage>
        <taxon>Bacteria</taxon>
        <taxon>Bacillati</taxon>
        <taxon>Actinomycetota</taxon>
        <taxon>Actinomycetes</taxon>
        <taxon>Streptosporangiales</taxon>
        <taxon>Thermomonosporaceae</taxon>
        <taxon>Actinomadura</taxon>
    </lineage>
</organism>
<protein>
    <submittedName>
        <fullName evidence="2">Uncharacterized protein</fullName>
    </submittedName>
</protein>